<feature type="domain" description="SHOCT" evidence="1">
    <location>
        <begin position="36"/>
        <end position="62"/>
    </location>
</feature>
<gene>
    <name evidence="2" type="ORF">TL5118_01148</name>
    <name evidence="3" type="ORF">TL5120_01496</name>
</gene>
<dbReference type="AlphaFoldDB" id="A0A0P1FSZ7"/>
<protein>
    <recommendedName>
        <fullName evidence="1">SHOCT domain-containing protein</fullName>
    </recommendedName>
</protein>
<accession>A0A0P1FSZ7</accession>
<reference evidence="3 5" key="2">
    <citation type="submission" date="2015-09" db="EMBL/GenBank/DDBJ databases">
        <authorList>
            <consortium name="Swine Surveillance"/>
        </authorList>
    </citation>
    <scope>NUCLEOTIDE SEQUENCE [LARGE SCALE GENOMIC DNA]</scope>
    <source>
        <strain evidence="3 5">5120</strain>
    </source>
</reference>
<dbReference type="RefSeq" id="WP_058243010.1">
    <property type="nucleotide sequence ID" value="NZ_CYSB01000024.1"/>
</dbReference>
<dbReference type="InterPro" id="IPR018649">
    <property type="entry name" value="SHOCT"/>
</dbReference>
<reference evidence="2 4" key="1">
    <citation type="submission" date="2015-09" db="EMBL/GenBank/DDBJ databases">
        <authorList>
            <person name="Rodrigo-Torres L."/>
            <person name="Arahal D.R."/>
        </authorList>
    </citation>
    <scope>NUCLEOTIDE SEQUENCE [LARGE SCALE GENOMIC DNA]</scope>
    <source>
        <strain evidence="2 4">CECT 5118</strain>
    </source>
</reference>
<keyword evidence="4" id="KW-1185">Reference proteome</keyword>
<dbReference type="EMBL" id="CYSC01000024">
    <property type="protein sequence ID" value="CUH71706.1"/>
    <property type="molecule type" value="Genomic_DNA"/>
</dbReference>
<dbReference type="Proteomes" id="UP000051086">
    <property type="component" value="Unassembled WGS sequence"/>
</dbReference>
<evidence type="ECO:0000313" key="5">
    <source>
        <dbReference type="Proteomes" id="UP000051887"/>
    </source>
</evidence>
<evidence type="ECO:0000313" key="2">
    <source>
        <dbReference type="EMBL" id="CUH65100.1"/>
    </source>
</evidence>
<evidence type="ECO:0000313" key="4">
    <source>
        <dbReference type="Proteomes" id="UP000051086"/>
    </source>
</evidence>
<name>A0A0P1FSZ7_9RHOB</name>
<organism evidence="3 5">
    <name type="scientific">Thalassovita autumnalis</name>
    <dbReference type="NCBI Taxonomy" id="2072972"/>
    <lineage>
        <taxon>Bacteria</taxon>
        <taxon>Pseudomonadati</taxon>
        <taxon>Pseudomonadota</taxon>
        <taxon>Alphaproteobacteria</taxon>
        <taxon>Rhodobacterales</taxon>
        <taxon>Roseobacteraceae</taxon>
        <taxon>Thalassovita</taxon>
    </lineage>
</organism>
<dbReference type="Proteomes" id="UP000051887">
    <property type="component" value="Unassembled WGS sequence"/>
</dbReference>
<dbReference type="EMBL" id="CYSB01000024">
    <property type="protein sequence ID" value="CUH65100.1"/>
    <property type="molecule type" value="Genomic_DNA"/>
</dbReference>
<evidence type="ECO:0000259" key="1">
    <source>
        <dbReference type="Pfam" id="PF09851"/>
    </source>
</evidence>
<sequence>MFGGLMMLVFWGLVIFLIVVAVRRFTNGNSAPKQPDALDILRDRFAKGEIDEEEFQKRKSTLES</sequence>
<proteinExistence type="predicted"/>
<evidence type="ECO:0000313" key="3">
    <source>
        <dbReference type="EMBL" id="CUH71706.1"/>
    </source>
</evidence>
<dbReference type="Pfam" id="PF09851">
    <property type="entry name" value="SHOCT"/>
    <property type="match status" value="1"/>
</dbReference>